<evidence type="ECO:0000313" key="2">
    <source>
        <dbReference type="EMBL" id="AFO52482.1"/>
    </source>
</evidence>
<feature type="compositionally biased region" description="Polar residues" evidence="1">
    <location>
        <begin position="654"/>
        <end position="666"/>
    </location>
</feature>
<evidence type="ECO:0000313" key="3">
    <source>
        <dbReference type="Proteomes" id="UP000006502"/>
    </source>
</evidence>
<dbReference type="EMBL" id="CP003731">
    <property type="protein sequence ID" value="AFO52482.1"/>
    <property type="molecule type" value="Genomic_DNA"/>
</dbReference>
<organism evidence="2 3">
    <name type="scientific">Mycoplasma haematolamae (strain Purdue)</name>
    <dbReference type="NCBI Taxonomy" id="1212765"/>
    <lineage>
        <taxon>Bacteria</taxon>
        <taxon>Bacillati</taxon>
        <taxon>Mycoplasmatota</taxon>
        <taxon>Mollicutes</taxon>
        <taxon>Mycoplasmataceae</taxon>
        <taxon>Mycoplasma</taxon>
    </lineage>
</organism>
<evidence type="ECO:0000256" key="1">
    <source>
        <dbReference type="SAM" id="MobiDB-lite"/>
    </source>
</evidence>
<proteinExistence type="predicted"/>
<name>I7C7G9_MYCHA</name>
<dbReference type="KEGG" id="mhl:MHLP_04510"/>
<feature type="compositionally biased region" description="Low complexity" evidence="1">
    <location>
        <begin position="636"/>
        <end position="647"/>
    </location>
</feature>
<dbReference type="AlphaFoldDB" id="I7C7G9"/>
<dbReference type="Proteomes" id="UP000006502">
    <property type="component" value="Chromosome"/>
</dbReference>
<reference evidence="3" key="2">
    <citation type="submission" date="2012-07" db="EMBL/GenBank/DDBJ databases">
        <title>Complete genome sequence of 'Candidatus Mycoplasma haemolamae'.</title>
        <authorList>
            <person name="Guimaraes A.M.S."/>
            <person name="Toth B."/>
            <person name="Santos A.P."/>
            <person name="Nascimento N.C."/>
            <person name="Sojka J.E."/>
            <person name="Messick J.B."/>
        </authorList>
    </citation>
    <scope>NUCLEOTIDE SEQUENCE [LARGE SCALE GENOMIC DNA]</scope>
    <source>
        <strain evidence="3">Purdue</strain>
    </source>
</reference>
<feature type="region of interest" description="Disordered" evidence="1">
    <location>
        <begin position="634"/>
        <end position="669"/>
    </location>
</feature>
<accession>I7C7G9</accession>
<sequence>MFFLNKKMILLTLLSSGIPSVSVLSSAELETGYKIMVNYNGQADLLLSLQIQPDYYPYQFKQVALYDYLTDINKYLVVDEHTSQDKQSLKNALQNRLNQLIGKVKTFGPSLWNEDLYEGGLVNRNDQFWNSKKTDYLFLEQFIVDDYADPLLLLHRIPQHKKLIVTNFRAARDPYTLFGEKVFQYFLKKKGQQATSSQTAGNGNKVADELWKYYLQYSKLRPNVLYRTARYIEFWNSFCSMLKSTDETKQSNVFFKLPYPGSFSSVPVPIIKAPERLFAPEVSGDNDSNKDMDSKIAKLFYEFIFTEEEISKLKGWKNGSGESGSSSNGEFMEYLTQVSQVDAAQTICPENSKAALEKAHHPALEHATIPGSNPVSEGTQKDLMVYLAQVAVSLKNVQAEQDFQSDDRKEFIKEGFTNAVEIAKNYRERIKAIREYFKEVSIVDKSFDPEKRCFKRTDSKTVAMISYPPSQLGAGNATIQTVSKFPFLYTEIGLKEVLPSDFQIASQASTQVVKAEDKDDIFGVDDNGWWWRLGDSNFSSKGLEKFKSTADSLFFLATEDDWNVLNTGDNPKTDSLKVLLKNGQESSPTAPPDKFVFSNYHLWNEGLRSPIALNLLLDELVSKLTKQFSVNLNDNGSSGSSSSSSSSGAGGQNCGSATASAPSNGSSKKEKYCKAMDWGDYWTKQFVKSQAKK</sequence>
<dbReference type="PATRIC" id="fig|1212765.3.peg.1024"/>
<reference evidence="2 3" key="1">
    <citation type="journal article" date="2012" name="J. Bacteriol.">
        <title>Genome Sequence of "Candidatus Mycoplasma haemolamae" Strain Purdue, a Red Blood Cell Pathogen of Alpacas (Vicugna pacos) and Llamas (Lama glama).</title>
        <authorList>
            <person name="Guimaraes A.M."/>
            <person name="Toth B."/>
            <person name="Santos A.P."/>
            <person name="do Nascimento N.C."/>
            <person name="Kritchevsky J.E."/>
            <person name="Messick J.B."/>
        </authorList>
    </citation>
    <scope>NUCLEOTIDE SEQUENCE [LARGE SCALE GENOMIC DNA]</scope>
    <source>
        <strain evidence="2 3">Purdue</strain>
    </source>
</reference>
<keyword evidence="3" id="KW-1185">Reference proteome</keyword>
<gene>
    <name evidence="2" type="ordered locus">MHLP_04510</name>
</gene>
<protein>
    <submittedName>
        <fullName evidence="2">ABC transporter</fullName>
    </submittedName>
</protein>
<dbReference type="HOGENOM" id="CLU_447470_0_0_14"/>
<dbReference type="OrthoDB" id="393433at2"/>